<evidence type="ECO:0000313" key="2">
    <source>
        <dbReference type="EMBL" id="VFK68256.1"/>
    </source>
</evidence>
<evidence type="ECO:0000313" key="1">
    <source>
        <dbReference type="EMBL" id="VFK58118.1"/>
    </source>
</evidence>
<name>A0A451AQE8_9GAMM</name>
<sequence>MSGDFSPITFFQRIPSWLLDHYFHERHGVLGEIDFDRIRIGRKGAEEIYQAFAELPEEKQAEIETECQDIESMANPEGIIALIEEARDVHGNADFAEAIDDLTDDFRDKAMWAFLEYPDYWPGAVSILYAENVREVFWKKRNDLPHVFAHLESQDIRQLEHALSNYFFRKQRRGRHCKIDVYRKQGREYLFAYLSDFSRSDMEWDKTFTPRSRIPTFKIIFVYTKTEGSLDIHAPKNTKHTDRLQQLFTTTILKLDETLDKFAGDDRVYELDVLVDRNFEFQNLMNYGIQSVLVRSLRLPLIGTNQRITVEIGAQDEQKVMHDRIDALNLPPFHVTQAIIKVTFFKPEPGTRKQTHTFTISHPASCSLRHKGRDSVIRDMLITSGIELTERENATEDSAA</sequence>
<gene>
    <name evidence="1" type="ORF">BECKUNK1418G_GA0071005_100215</name>
    <name evidence="2" type="ORF">BECKUNK1418H_GA0071006_100115</name>
</gene>
<protein>
    <submittedName>
        <fullName evidence="2">Uncharacterized protein</fullName>
    </submittedName>
</protein>
<accession>A0A451AQE8</accession>
<dbReference type="EMBL" id="CAADFZ010000002">
    <property type="protein sequence ID" value="VFK58118.1"/>
    <property type="molecule type" value="Genomic_DNA"/>
</dbReference>
<dbReference type="AlphaFoldDB" id="A0A451AQE8"/>
<proteinExistence type="predicted"/>
<reference evidence="2" key="1">
    <citation type="submission" date="2019-02" db="EMBL/GenBank/DDBJ databases">
        <authorList>
            <person name="Gruber-Vodicka R. H."/>
            <person name="Seah K. B. B."/>
        </authorList>
    </citation>
    <scope>NUCLEOTIDE SEQUENCE</scope>
    <source>
        <strain evidence="2">BECK_BY19</strain>
        <strain evidence="1">BECK_BY8</strain>
    </source>
</reference>
<dbReference type="EMBL" id="CAADGD010000001">
    <property type="protein sequence ID" value="VFK68256.1"/>
    <property type="molecule type" value="Genomic_DNA"/>
</dbReference>
<organism evidence="2">
    <name type="scientific">Candidatus Kentrum sp. UNK</name>
    <dbReference type="NCBI Taxonomy" id="2126344"/>
    <lineage>
        <taxon>Bacteria</taxon>
        <taxon>Pseudomonadati</taxon>
        <taxon>Pseudomonadota</taxon>
        <taxon>Gammaproteobacteria</taxon>
        <taxon>Candidatus Kentrum</taxon>
    </lineage>
</organism>